<dbReference type="GO" id="GO:0008270">
    <property type="term" value="F:zinc ion binding"/>
    <property type="evidence" value="ECO:0007669"/>
    <property type="project" value="InterPro"/>
</dbReference>
<dbReference type="InterPro" id="IPR001806">
    <property type="entry name" value="Small_GTPase"/>
</dbReference>
<dbReference type="AlphaFoldDB" id="A0A7J6RKF8"/>
<dbReference type="InterPro" id="IPR012990">
    <property type="entry name" value="Beta-sandwich_Sec23_24"/>
</dbReference>
<dbReference type="SUPFAM" id="SSF82919">
    <property type="entry name" value="Zn-finger domain of Sec23/24"/>
    <property type="match status" value="1"/>
</dbReference>
<evidence type="ECO:0000259" key="5">
    <source>
        <dbReference type="Pfam" id="PF04810"/>
    </source>
</evidence>
<dbReference type="Proteomes" id="UP000574390">
    <property type="component" value="Unassembled WGS sequence"/>
</dbReference>
<feature type="compositionally biased region" description="Polar residues" evidence="4">
    <location>
        <begin position="336"/>
        <end position="349"/>
    </location>
</feature>
<dbReference type="EMBL" id="JABANM010021391">
    <property type="protein sequence ID" value="KAF4721319.1"/>
    <property type="molecule type" value="Genomic_DNA"/>
</dbReference>
<evidence type="ECO:0000313" key="10">
    <source>
        <dbReference type="Proteomes" id="UP000574390"/>
    </source>
</evidence>
<feature type="domain" description="Sec23/Sec24 helical" evidence="7">
    <location>
        <begin position="898"/>
        <end position="1001"/>
    </location>
</feature>
<dbReference type="InterPro" id="IPR050550">
    <property type="entry name" value="SEC23_SEC24_subfamily"/>
</dbReference>
<keyword evidence="2" id="KW-0813">Transport</keyword>
<dbReference type="InterPro" id="IPR027417">
    <property type="entry name" value="P-loop_NTPase"/>
</dbReference>
<dbReference type="GO" id="GO:0090110">
    <property type="term" value="P:COPII-coated vesicle cargo loading"/>
    <property type="evidence" value="ECO:0007669"/>
    <property type="project" value="TreeGrafter"/>
</dbReference>
<feature type="compositionally biased region" description="Polar residues" evidence="4">
    <location>
        <begin position="294"/>
        <end position="306"/>
    </location>
</feature>
<feature type="non-terminal residue" evidence="9">
    <location>
        <position position="1"/>
    </location>
</feature>
<evidence type="ECO:0000259" key="6">
    <source>
        <dbReference type="Pfam" id="PF04811"/>
    </source>
</evidence>
<dbReference type="InterPro" id="IPR006895">
    <property type="entry name" value="Znf_Sec23_Sec24"/>
</dbReference>
<dbReference type="GO" id="GO:0000149">
    <property type="term" value="F:SNARE binding"/>
    <property type="evidence" value="ECO:0007669"/>
    <property type="project" value="TreeGrafter"/>
</dbReference>
<dbReference type="SMART" id="SM00174">
    <property type="entry name" value="RHO"/>
    <property type="match status" value="1"/>
</dbReference>
<dbReference type="Pfam" id="PF08033">
    <property type="entry name" value="Sec23_BS"/>
    <property type="match status" value="1"/>
</dbReference>
<dbReference type="Pfam" id="PF04811">
    <property type="entry name" value="Sec23_trunk"/>
    <property type="match status" value="1"/>
</dbReference>
<name>A0A7J6RKF8_PEROL</name>
<gene>
    <name evidence="9" type="primary">SEC24D_1</name>
    <name evidence="9" type="ORF">FOZ62_002355</name>
</gene>
<dbReference type="GO" id="GO:0070971">
    <property type="term" value="C:endoplasmic reticulum exit site"/>
    <property type="evidence" value="ECO:0007669"/>
    <property type="project" value="TreeGrafter"/>
</dbReference>
<dbReference type="SUPFAM" id="SSF52540">
    <property type="entry name" value="P-loop containing nucleoside triphosphate hydrolases"/>
    <property type="match status" value="1"/>
</dbReference>
<dbReference type="InterPro" id="IPR006896">
    <property type="entry name" value="Sec23/24_trunk_dom"/>
</dbReference>
<dbReference type="InterPro" id="IPR036465">
    <property type="entry name" value="vWFA_dom_sf"/>
</dbReference>
<dbReference type="SUPFAM" id="SSF81995">
    <property type="entry name" value="beta-sandwich domain of Sec23/24"/>
    <property type="match status" value="1"/>
</dbReference>
<feature type="region of interest" description="Disordered" evidence="4">
    <location>
        <begin position="294"/>
        <end position="371"/>
    </location>
</feature>
<evidence type="ECO:0000259" key="7">
    <source>
        <dbReference type="Pfam" id="PF04815"/>
    </source>
</evidence>
<evidence type="ECO:0000256" key="3">
    <source>
        <dbReference type="ARBA" id="ARBA00022927"/>
    </source>
</evidence>
<dbReference type="PROSITE" id="PS51421">
    <property type="entry name" value="RAS"/>
    <property type="match status" value="1"/>
</dbReference>
<dbReference type="GO" id="GO:0006886">
    <property type="term" value="P:intracellular protein transport"/>
    <property type="evidence" value="ECO:0007669"/>
    <property type="project" value="InterPro"/>
</dbReference>
<dbReference type="InterPro" id="IPR005225">
    <property type="entry name" value="Small_GTP-bd"/>
</dbReference>
<protein>
    <submittedName>
        <fullName evidence="9">Protein transport protein Sec24D</fullName>
    </submittedName>
</protein>
<dbReference type="GO" id="GO:0005525">
    <property type="term" value="F:GTP binding"/>
    <property type="evidence" value="ECO:0007669"/>
    <property type="project" value="InterPro"/>
</dbReference>
<dbReference type="PRINTS" id="PR00449">
    <property type="entry name" value="RASTRNSFRMNG"/>
</dbReference>
<feature type="domain" description="Sec23/Sec24 beta-sandwich" evidence="8">
    <location>
        <begin position="795"/>
        <end position="887"/>
    </location>
</feature>
<sequence length="1059" mass="116008">MSLDDEYDHLYKIVLVGDATVGKTHLLSRYIKGTLPRAPTATIGVEFATRTVPLAVGGTVKAQIWDTAGQERYRAITSAHYRRAVGALLVYDVTRRNTFLNCSKWMEELRQNAEPDIVILLVGNKIDLVEKDPSTRQVTTEEATAFAKENGLFFAEASAVSSVNVKFIFEKLLQEIYNQRSRAQAEGTSPRKCPSPSHIARVPEYAPAQAPPHGRVETTTSSYPRAMHAETVGVTGMDLPPPPLNAPVSLPRNFHYHHSVGGVPQLPVLTSSHAARVAAGGLPPFLRSFSDISETASHGSSTSNYARSSGSSPVRRRSGSGGHLHVPLSMPVGDTRSYSGSKVDTSSVPRPTGPSEPVGRRGGRRFETGRTGLPPSACSVYTAIDKGNASCRFLRSTTYTVPAQQSTAHSSGISLGIIAQPFAELSNDERDVPLINYGEAGPMRCPRCEFEAYARHVELTILSQWCAFLISRMATGDCRAYANPAFQWIGGGEECICNFCNYVMEVPQIHQYPVPNMRERPELEFGSVDYVAPSDYLRPDGSSTERPPGFCFVVDCGYCSVASGMFHQVIASIRTLLSYMPSLTEVCFIFFDDVIHFYRLNSAEVAEEIVVADVDDPFLPIHSSALFVNPHSSEEAIQALLDLVIREVESTKRPSASCGLAALKVATEGLAMHGGGCVMMFYGVYSHILFNGSERRKSRVQEVSVAAAESRIVVASSGQNEGVDMDDEDWRQVSVDTFIAVPPSSVDNKDARLPTLCYLTANTGGNIHIYRSFSVEDDGEALHFDVARAVTKAAAYGCVVQARASRGLSIDRYLGRWSQTAPRQPAVPDPRGGFLLPKLDCDAVFGFSLYLDEGLQARYAYFQLAVLHHNAEGIRLLRVHTLRLSVSTSLSAAYRSPDVETLTNLLARQAAEDMLLTGHSPREKLLGQCSTVLHAYRVNCASSSAPKHTGTQLLLPETLKLMPLYIGGLLKLPAFRPAADVSIDERYECLMSLLGYSVSQSTHRVYPRVYSLHDMPSVCGTPTEIEDNIFLPRTVAASAEQARKLLWCFWEALSFRYRQ</sequence>
<comment type="similarity">
    <text evidence="1">Belongs to the SEC23/SEC24 family. SEC24 subfamily.</text>
</comment>
<dbReference type="GO" id="GO:0003924">
    <property type="term" value="F:GTPase activity"/>
    <property type="evidence" value="ECO:0007669"/>
    <property type="project" value="InterPro"/>
</dbReference>
<feature type="domain" description="Zinc finger Sec23/Sec24-type" evidence="5">
    <location>
        <begin position="478"/>
        <end position="508"/>
    </location>
</feature>
<feature type="domain" description="Sec23/Sec24 trunk" evidence="6">
    <location>
        <begin position="546"/>
        <end position="789"/>
    </location>
</feature>
<dbReference type="PROSITE" id="PS51419">
    <property type="entry name" value="RAB"/>
    <property type="match status" value="1"/>
</dbReference>
<comment type="caution">
    <text evidence="9">The sequence shown here is derived from an EMBL/GenBank/DDBJ whole genome shotgun (WGS) entry which is preliminary data.</text>
</comment>
<evidence type="ECO:0000256" key="2">
    <source>
        <dbReference type="ARBA" id="ARBA00022448"/>
    </source>
</evidence>
<keyword evidence="3" id="KW-0653">Protein transport</keyword>
<organism evidence="9 10">
    <name type="scientific">Perkinsus olseni</name>
    <name type="common">Perkinsus atlanticus</name>
    <dbReference type="NCBI Taxonomy" id="32597"/>
    <lineage>
        <taxon>Eukaryota</taxon>
        <taxon>Sar</taxon>
        <taxon>Alveolata</taxon>
        <taxon>Perkinsozoa</taxon>
        <taxon>Perkinsea</taxon>
        <taxon>Perkinsida</taxon>
        <taxon>Perkinsidae</taxon>
        <taxon>Perkinsus</taxon>
    </lineage>
</organism>
<dbReference type="PROSITE" id="PS51420">
    <property type="entry name" value="RHO"/>
    <property type="match status" value="1"/>
</dbReference>
<dbReference type="SMART" id="SM00176">
    <property type="entry name" value="RAN"/>
    <property type="match status" value="1"/>
</dbReference>
<accession>A0A7J6RKF8</accession>
<dbReference type="Gene3D" id="2.30.30.380">
    <property type="entry name" value="Zn-finger domain of Sec23/24"/>
    <property type="match status" value="1"/>
</dbReference>
<dbReference type="InterPro" id="IPR006900">
    <property type="entry name" value="Sec23/24_helical_dom"/>
</dbReference>
<dbReference type="GO" id="GO:0030127">
    <property type="term" value="C:COPII vesicle coat"/>
    <property type="evidence" value="ECO:0007669"/>
    <property type="project" value="InterPro"/>
</dbReference>
<dbReference type="Pfam" id="PF04815">
    <property type="entry name" value="Sec23_helical"/>
    <property type="match status" value="1"/>
</dbReference>
<evidence type="ECO:0000259" key="8">
    <source>
        <dbReference type="Pfam" id="PF08033"/>
    </source>
</evidence>
<proteinExistence type="inferred from homology"/>
<evidence type="ECO:0000313" key="9">
    <source>
        <dbReference type="EMBL" id="KAF4721319.1"/>
    </source>
</evidence>
<dbReference type="Gene3D" id="2.60.40.1670">
    <property type="entry name" value="beta-sandwich domain of Sec23/24"/>
    <property type="match status" value="1"/>
</dbReference>
<dbReference type="FunFam" id="3.40.50.300:FF:001689">
    <property type="entry name" value="Ras-related protein Rab-11B"/>
    <property type="match status" value="1"/>
</dbReference>
<dbReference type="SMART" id="SM00173">
    <property type="entry name" value="RAS"/>
    <property type="match status" value="1"/>
</dbReference>
<dbReference type="InterPro" id="IPR036174">
    <property type="entry name" value="Znf_Sec23_Sec24_sf"/>
</dbReference>
<dbReference type="Pfam" id="PF04810">
    <property type="entry name" value="zf-Sec23_Sec24"/>
    <property type="match status" value="1"/>
</dbReference>
<dbReference type="NCBIfam" id="TIGR00231">
    <property type="entry name" value="small_GTP"/>
    <property type="match status" value="1"/>
</dbReference>
<dbReference type="Gene3D" id="3.40.50.410">
    <property type="entry name" value="von Willebrand factor, type A domain"/>
    <property type="match status" value="1"/>
</dbReference>
<reference evidence="9 10" key="1">
    <citation type="submission" date="2020-04" db="EMBL/GenBank/DDBJ databases">
        <title>Perkinsus olseni comparative genomics.</title>
        <authorList>
            <person name="Bogema D.R."/>
        </authorList>
    </citation>
    <scope>NUCLEOTIDE SEQUENCE [LARGE SCALE GENOMIC DNA]</scope>
    <source>
        <strain evidence="9">ATCC PRA-205</strain>
    </source>
</reference>
<dbReference type="InterPro" id="IPR036175">
    <property type="entry name" value="Sec23/24_helical_dom_sf"/>
</dbReference>
<dbReference type="SUPFAM" id="SSF81811">
    <property type="entry name" value="Helical domain of Sec23/24"/>
    <property type="match status" value="1"/>
</dbReference>
<dbReference type="SMART" id="SM00175">
    <property type="entry name" value="RAB"/>
    <property type="match status" value="1"/>
</dbReference>
<dbReference type="Gene3D" id="1.20.120.730">
    <property type="entry name" value="Sec23/Sec24 helical domain"/>
    <property type="match status" value="1"/>
</dbReference>
<evidence type="ECO:0000256" key="4">
    <source>
        <dbReference type="SAM" id="MobiDB-lite"/>
    </source>
</evidence>
<dbReference type="PANTHER" id="PTHR13803">
    <property type="entry name" value="SEC24-RELATED PROTEIN"/>
    <property type="match status" value="1"/>
</dbReference>
<dbReference type="Pfam" id="PF00071">
    <property type="entry name" value="Ras"/>
    <property type="match status" value="1"/>
</dbReference>
<evidence type="ECO:0000256" key="1">
    <source>
        <dbReference type="ARBA" id="ARBA00008334"/>
    </source>
</evidence>
<dbReference type="SUPFAM" id="SSF53300">
    <property type="entry name" value="vWA-like"/>
    <property type="match status" value="1"/>
</dbReference>
<dbReference type="Gene3D" id="3.40.50.300">
    <property type="entry name" value="P-loop containing nucleotide triphosphate hydrolases"/>
    <property type="match status" value="1"/>
</dbReference>